<evidence type="ECO:0000256" key="3">
    <source>
        <dbReference type="ARBA" id="ARBA00006462"/>
    </source>
</evidence>
<evidence type="ECO:0000256" key="8">
    <source>
        <dbReference type="ARBA" id="ARBA00022741"/>
    </source>
</evidence>
<organism evidence="13 14">
    <name type="scientific">Bombardia bombarda</name>
    <dbReference type="NCBI Taxonomy" id="252184"/>
    <lineage>
        <taxon>Eukaryota</taxon>
        <taxon>Fungi</taxon>
        <taxon>Dikarya</taxon>
        <taxon>Ascomycota</taxon>
        <taxon>Pezizomycotina</taxon>
        <taxon>Sordariomycetes</taxon>
        <taxon>Sordariomycetidae</taxon>
        <taxon>Sordariales</taxon>
        <taxon>Lasiosphaeriaceae</taxon>
        <taxon>Bombardia</taxon>
    </lineage>
</organism>
<keyword evidence="8" id="KW-0547">Nucleotide-binding</keyword>
<keyword evidence="11" id="KW-0472">Membrane</keyword>
<dbReference type="Proteomes" id="UP001174934">
    <property type="component" value="Unassembled WGS sequence"/>
</dbReference>
<evidence type="ECO:0000256" key="1">
    <source>
        <dbReference type="ARBA" id="ARBA00004606"/>
    </source>
</evidence>
<comment type="subcellular location">
    <subcellularLocation>
        <location evidence="1">Membrane</location>
        <topology evidence="1">Single-pass type II membrane protein</topology>
    </subcellularLocation>
</comment>
<name>A0AA39X1P4_9PEZI</name>
<comment type="similarity">
    <text evidence="3">Belongs to the glycosyltransferase 31 family. Beta3-Gal-T subfamily.</text>
</comment>
<keyword evidence="14" id="KW-1185">Reference proteome</keyword>
<reference evidence="13" key="1">
    <citation type="submission" date="2023-06" db="EMBL/GenBank/DDBJ databases">
        <title>Genome-scale phylogeny and comparative genomics of the fungal order Sordariales.</title>
        <authorList>
            <consortium name="Lawrence Berkeley National Laboratory"/>
            <person name="Hensen N."/>
            <person name="Bonometti L."/>
            <person name="Westerberg I."/>
            <person name="Brannstrom I.O."/>
            <person name="Guillou S."/>
            <person name="Cros-Aarteil S."/>
            <person name="Calhoun S."/>
            <person name="Haridas S."/>
            <person name="Kuo A."/>
            <person name="Mondo S."/>
            <person name="Pangilinan J."/>
            <person name="Riley R."/>
            <person name="LaButti K."/>
            <person name="Andreopoulos B."/>
            <person name="Lipzen A."/>
            <person name="Chen C."/>
            <person name="Yanf M."/>
            <person name="Daum C."/>
            <person name="Ng V."/>
            <person name="Clum A."/>
            <person name="Steindorff A."/>
            <person name="Ohm R."/>
            <person name="Martin F."/>
            <person name="Silar P."/>
            <person name="Natvig D."/>
            <person name="Lalanne C."/>
            <person name="Gautier V."/>
            <person name="Ament-velasquez S.L."/>
            <person name="Kruys A."/>
            <person name="Hutchinson M.I."/>
            <person name="Powell A.J."/>
            <person name="Barry K."/>
            <person name="Miller A.N."/>
            <person name="Grigoriev I.V."/>
            <person name="Debuchy R."/>
            <person name="Gladieux P."/>
            <person name="Thoren M.H."/>
            <person name="Johannesson H."/>
        </authorList>
    </citation>
    <scope>NUCLEOTIDE SEQUENCE</scope>
    <source>
        <strain evidence="13">SMH3391-2</strain>
    </source>
</reference>
<comment type="caution">
    <text evidence="13">The sequence shown here is derived from an EMBL/GenBank/DDBJ whole genome shotgun (WGS) entry which is preliminary data.</text>
</comment>
<keyword evidence="5" id="KW-0328">Glycosyltransferase</keyword>
<evidence type="ECO:0000313" key="14">
    <source>
        <dbReference type="Proteomes" id="UP001174934"/>
    </source>
</evidence>
<evidence type="ECO:0000256" key="10">
    <source>
        <dbReference type="ARBA" id="ARBA00022989"/>
    </source>
</evidence>
<proteinExistence type="inferred from homology"/>
<gene>
    <name evidence="13" type="ORF">B0T17DRAFT_492491</name>
</gene>
<evidence type="ECO:0000313" key="13">
    <source>
        <dbReference type="EMBL" id="KAK0625200.1"/>
    </source>
</evidence>
<evidence type="ECO:0000256" key="7">
    <source>
        <dbReference type="ARBA" id="ARBA00022692"/>
    </source>
</evidence>
<dbReference type="Pfam" id="PF02434">
    <property type="entry name" value="Fringe"/>
    <property type="match status" value="1"/>
</dbReference>
<evidence type="ECO:0000256" key="4">
    <source>
        <dbReference type="ARBA" id="ARBA00012557"/>
    </source>
</evidence>
<dbReference type="EC" id="2.4.1.122" evidence="4"/>
<dbReference type="InterPro" id="IPR026050">
    <property type="entry name" value="C1GALT1/C1GALT1_chp1"/>
</dbReference>
<keyword evidence="9" id="KW-0735">Signal-anchor</keyword>
<dbReference type="AlphaFoldDB" id="A0AA39X1P4"/>
<dbReference type="EMBL" id="JAULSR010000003">
    <property type="protein sequence ID" value="KAK0625200.1"/>
    <property type="molecule type" value="Genomic_DNA"/>
</dbReference>
<dbReference type="PANTHER" id="PTHR23033">
    <property type="entry name" value="BETA1,3-GALACTOSYLTRANSFERASE"/>
    <property type="match status" value="1"/>
</dbReference>
<keyword evidence="6" id="KW-0808">Transferase</keyword>
<evidence type="ECO:0000259" key="12">
    <source>
        <dbReference type="Pfam" id="PF02434"/>
    </source>
</evidence>
<dbReference type="InterPro" id="IPR003378">
    <property type="entry name" value="Fringe-like_glycosylTrfase"/>
</dbReference>
<dbReference type="GO" id="GO:0016020">
    <property type="term" value="C:membrane"/>
    <property type="evidence" value="ECO:0007669"/>
    <property type="project" value="UniProtKB-SubCell"/>
</dbReference>
<evidence type="ECO:0000256" key="9">
    <source>
        <dbReference type="ARBA" id="ARBA00022968"/>
    </source>
</evidence>
<feature type="domain" description="Fringe-like glycosyltransferase" evidence="12">
    <location>
        <begin position="164"/>
        <end position="251"/>
    </location>
</feature>
<keyword evidence="10" id="KW-1133">Transmembrane helix</keyword>
<dbReference type="GO" id="GO:0016263">
    <property type="term" value="F:glycoprotein-N-acetylgalactosamine 3-beta-galactosyltransferase activity"/>
    <property type="evidence" value="ECO:0007669"/>
    <property type="project" value="UniProtKB-EC"/>
</dbReference>
<dbReference type="PANTHER" id="PTHR23033:SF43">
    <property type="entry name" value="APPLE DOMAIN-CONTAINING PROTEIN"/>
    <property type="match status" value="1"/>
</dbReference>
<protein>
    <recommendedName>
        <fullName evidence="4">N-acetylgalactosaminide beta-1,3-galactosyltransferase</fullName>
        <ecNumber evidence="4">2.4.1.122</ecNumber>
    </recommendedName>
</protein>
<comment type="pathway">
    <text evidence="2">Protein modification; protein glycosylation.</text>
</comment>
<sequence>MGGPRGLRSLHAYKYNTEQPPTEFYTFETTSAFYPAALEGAETKTVQDLCSSFPSHLMQRIQPVLKMGHGEDRQKRDAQLDSVSACFGPTELLIFSDMDEVSVHGRHVMDIIANLPQAYFTDNPDFDNYTAMRELQKGGRLTAENDPTIGKNGWKLDKYKFLAEVERAWLLRPDRDWYVFYETDTYIFWDNMFRFLSMLDPQAPLYMGSPSPGQEYEDPYSKKTMLTWFANGGPGFVLSRGAMEKLMSRKSSPAGQFTAPPLSLAWLDTLRRDCCGDSVLGWALWHAGIPLSGFFPMFNTYPAHAIPYTERAWCQPALTVHKPNPSDMLELWRWEHTHRQLGRPLLYSDLYEFRSGNTREVRQNWDNGNYDRLALGHDVFTDSLQSCTEACEADAKCLQYMWHGEGMRKCVLMPFMNYGSPRSPTTETKNVTAPEVAKGEGATAGGVQWQITEEHWTFTSGWLTARIDQWRHEHTCETPDWVEPSVERYF</sequence>
<evidence type="ECO:0000256" key="6">
    <source>
        <dbReference type="ARBA" id="ARBA00022679"/>
    </source>
</evidence>
<accession>A0AA39X1P4</accession>
<evidence type="ECO:0000256" key="11">
    <source>
        <dbReference type="ARBA" id="ARBA00023136"/>
    </source>
</evidence>
<dbReference type="Gene3D" id="3.90.550.50">
    <property type="match status" value="1"/>
</dbReference>
<keyword evidence="7" id="KW-0812">Transmembrane</keyword>
<evidence type="ECO:0000256" key="2">
    <source>
        <dbReference type="ARBA" id="ARBA00004922"/>
    </source>
</evidence>
<evidence type="ECO:0000256" key="5">
    <source>
        <dbReference type="ARBA" id="ARBA00022676"/>
    </source>
</evidence>
<dbReference type="GO" id="GO:0000166">
    <property type="term" value="F:nucleotide binding"/>
    <property type="evidence" value="ECO:0007669"/>
    <property type="project" value="UniProtKB-KW"/>
</dbReference>